<accession>A0AAD3SBQ3</accession>
<reference evidence="2" key="1">
    <citation type="submission" date="2023-05" db="EMBL/GenBank/DDBJ databases">
        <title>Nepenthes gracilis genome sequencing.</title>
        <authorList>
            <person name="Fukushima K."/>
        </authorList>
    </citation>
    <scope>NUCLEOTIDE SEQUENCE</scope>
    <source>
        <strain evidence="2">SING2019-196</strain>
    </source>
</reference>
<keyword evidence="3" id="KW-1185">Reference proteome</keyword>
<evidence type="ECO:0000313" key="2">
    <source>
        <dbReference type="EMBL" id="GMH08228.1"/>
    </source>
</evidence>
<proteinExistence type="predicted"/>
<comment type="caution">
    <text evidence="2">The sequence shown here is derived from an EMBL/GenBank/DDBJ whole genome shotgun (WGS) entry which is preliminary data.</text>
</comment>
<feature type="compositionally biased region" description="Polar residues" evidence="1">
    <location>
        <begin position="109"/>
        <end position="119"/>
    </location>
</feature>
<feature type="region of interest" description="Disordered" evidence="1">
    <location>
        <begin position="29"/>
        <end position="119"/>
    </location>
</feature>
<feature type="compositionally biased region" description="Polar residues" evidence="1">
    <location>
        <begin position="77"/>
        <end position="86"/>
    </location>
</feature>
<evidence type="ECO:0000256" key="1">
    <source>
        <dbReference type="SAM" id="MobiDB-lite"/>
    </source>
</evidence>
<protein>
    <submittedName>
        <fullName evidence="2">Uncharacterized protein</fullName>
    </submittedName>
</protein>
<evidence type="ECO:0000313" key="3">
    <source>
        <dbReference type="Proteomes" id="UP001279734"/>
    </source>
</evidence>
<organism evidence="2 3">
    <name type="scientific">Nepenthes gracilis</name>
    <name type="common">Slender pitcher plant</name>
    <dbReference type="NCBI Taxonomy" id="150966"/>
    <lineage>
        <taxon>Eukaryota</taxon>
        <taxon>Viridiplantae</taxon>
        <taxon>Streptophyta</taxon>
        <taxon>Embryophyta</taxon>
        <taxon>Tracheophyta</taxon>
        <taxon>Spermatophyta</taxon>
        <taxon>Magnoliopsida</taxon>
        <taxon>eudicotyledons</taxon>
        <taxon>Gunneridae</taxon>
        <taxon>Pentapetalae</taxon>
        <taxon>Caryophyllales</taxon>
        <taxon>Nepenthaceae</taxon>
        <taxon>Nepenthes</taxon>
    </lineage>
</organism>
<dbReference type="EMBL" id="BSYO01000008">
    <property type="protein sequence ID" value="GMH08228.1"/>
    <property type="molecule type" value="Genomic_DNA"/>
</dbReference>
<gene>
    <name evidence="2" type="ORF">Nepgr_010068</name>
</gene>
<name>A0AAD3SBQ3_NEPGR</name>
<dbReference type="Proteomes" id="UP001279734">
    <property type="component" value="Unassembled WGS sequence"/>
</dbReference>
<sequence length="119" mass="12781">MRVNPSEDTRLLDGTGRAQGFLKLSDGMRTVELPKSITRPGSKPPRSQDPLRPMEALRPIATLQPVESTPAHRSTPACGSTPTRSNAPACGSTPALHRSLSPYKKHSDAQSISASRTPR</sequence>
<dbReference type="AlphaFoldDB" id="A0AAD3SBQ3"/>